<feature type="region of interest" description="Disordered" evidence="2">
    <location>
        <begin position="88"/>
        <end position="109"/>
    </location>
</feature>
<keyword evidence="4" id="KW-1185">Reference proteome</keyword>
<accession>A0A0C2BQK2</accession>
<gene>
    <name evidence="3" type="ORF">ANCDUO_23875</name>
</gene>
<dbReference type="PANTHER" id="PTHR37984:SF5">
    <property type="entry name" value="PROTEIN NYNRIN-LIKE"/>
    <property type="match status" value="1"/>
</dbReference>
<dbReference type="EC" id="2.7.7.49" evidence="1"/>
<evidence type="ECO:0000256" key="1">
    <source>
        <dbReference type="ARBA" id="ARBA00012493"/>
    </source>
</evidence>
<feature type="compositionally biased region" description="Polar residues" evidence="2">
    <location>
        <begin position="100"/>
        <end position="109"/>
    </location>
</feature>
<dbReference type="GO" id="GO:0003964">
    <property type="term" value="F:RNA-directed DNA polymerase activity"/>
    <property type="evidence" value="ECO:0007669"/>
    <property type="project" value="UniProtKB-EC"/>
</dbReference>
<dbReference type="Gene3D" id="3.30.70.270">
    <property type="match status" value="1"/>
</dbReference>
<dbReference type="FunFam" id="3.30.70.270:FF:000020">
    <property type="entry name" value="Transposon Tf2-6 polyprotein-like Protein"/>
    <property type="match status" value="1"/>
</dbReference>
<dbReference type="InterPro" id="IPR050951">
    <property type="entry name" value="Retrovirus_Pol_polyprotein"/>
</dbReference>
<dbReference type="EMBL" id="KN770209">
    <property type="protein sequence ID" value="KIH46073.1"/>
    <property type="molecule type" value="Genomic_DNA"/>
</dbReference>
<proteinExistence type="predicted"/>
<dbReference type="Proteomes" id="UP000054047">
    <property type="component" value="Unassembled WGS sequence"/>
</dbReference>
<evidence type="ECO:0000256" key="2">
    <source>
        <dbReference type="SAM" id="MobiDB-lite"/>
    </source>
</evidence>
<organism evidence="3 4">
    <name type="scientific">Ancylostoma duodenale</name>
    <dbReference type="NCBI Taxonomy" id="51022"/>
    <lineage>
        <taxon>Eukaryota</taxon>
        <taxon>Metazoa</taxon>
        <taxon>Ecdysozoa</taxon>
        <taxon>Nematoda</taxon>
        <taxon>Chromadorea</taxon>
        <taxon>Rhabditida</taxon>
        <taxon>Rhabditina</taxon>
        <taxon>Rhabditomorpha</taxon>
        <taxon>Strongyloidea</taxon>
        <taxon>Ancylostomatidae</taxon>
        <taxon>Ancylostomatinae</taxon>
        <taxon>Ancylostoma</taxon>
    </lineage>
</organism>
<dbReference type="SUPFAM" id="SSF56672">
    <property type="entry name" value="DNA/RNA polymerases"/>
    <property type="match status" value="1"/>
</dbReference>
<dbReference type="InterPro" id="IPR043502">
    <property type="entry name" value="DNA/RNA_pol_sf"/>
</dbReference>
<evidence type="ECO:0000313" key="4">
    <source>
        <dbReference type="Proteomes" id="UP000054047"/>
    </source>
</evidence>
<protein>
    <recommendedName>
        <fullName evidence="1">RNA-directed DNA polymerase</fullName>
        <ecNumber evidence="1">2.7.7.49</ecNumber>
    </recommendedName>
</protein>
<sequence length="109" mass="12578">MPQIRYLGNIIDAEGRHPDPAKIEVIKKMPPPKDIKQVRSFLGLLNYYGAFVEEMRQLRAPWDNLLEKDTPFNRSADCQQTFNGVKEVLSSGLPKPTPKPQQMENKWKI</sequence>
<dbReference type="AlphaFoldDB" id="A0A0C2BQK2"/>
<name>A0A0C2BQK2_9BILA</name>
<reference evidence="3 4" key="1">
    <citation type="submission" date="2013-12" db="EMBL/GenBank/DDBJ databases">
        <title>Draft genome of the parsitic nematode Ancylostoma duodenale.</title>
        <authorList>
            <person name="Mitreva M."/>
        </authorList>
    </citation>
    <scope>NUCLEOTIDE SEQUENCE [LARGE SCALE GENOMIC DNA]</scope>
    <source>
        <strain evidence="3 4">Zhejiang</strain>
    </source>
</reference>
<dbReference type="PANTHER" id="PTHR37984">
    <property type="entry name" value="PROTEIN CBG26694"/>
    <property type="match status" value="1"/>
</dbReference>
<evidence type="ECO:0000313" key="3">
    <source>
        <dbReference type="EMBL" id="KIH46073.1"/>
    </source>
</evidence>
<dbReference type="InterPro" id="IPR043128">
    <property type="entry name" value="Rev_trsase/Diguanyl_cyclase"/>
</dbReference>
<dbReference type="OrthoDB" id="5868806at2759"/>